<evidence type="ECO:0000313" key="4">
    <source>
        <dbReference type="EMBL" id="WOB06996.1"/>
    </source>
</evidence>
<feature type="chain" id="PRO_5045466780" evidence="2">
    <location>
        <begin position="25"/>
        <end position="164"/>
    </location>
</feature>
<dbReference type="InterPro" id="IPR013424">
    <property type="entry name" value="Ice-binding_C"/>
</dbReference>
<dbReference type="NCBIfam" id="TIGR02595">
    <property type="entry name" value="PEP_CTERM"/>
    <property type="match status" value="1"/>
</dbReference>
<evidence type="ECO:0000256" key="2">
    <source>
        <dbReference type="SAM" id="SignalP"/>
    </source>
</evidence>
<evidence type="ECO:0000313" key="5">
    <source>
        <dbReference type="Proteomes" id="UP001303946"/>
    </source>
</evidence>
<dbReference type="RefSeq" id="WP_316699661.1">
    <property type="nucleotide sequence ID" value="NZ_CP136336.1"/>
</dbReference>
<keyword evidence="1" id="KW-0812">Transmembrane</keyword>
<feature type="domain" description="Ice-binding protein C-terminal" evidence="3">
    <location>
        <begin position="138"/>
        <end position="162"/>
    </location>
</feature>
<protein>
    <submittedName>
        <fullName evidence="4">PEP-CTERM sorting domain-containing protein</fullName>
    </submittedName>
</protein>
<dbReference type="EMBL" id="CP136336">
    <property type="protein sequence ID" value="WOB06996.1"/>
    <property type="molecule type" value="Genomic_DNA"/>
</dbReference>
<organism evidence="4 5">
    <name type="scientific">Piscinibacter gummiphilus</name>
    <dbReference type="NCBI Taxonomy" id="946333"/>
    <lineage>
        <taxon>Bacteria</taxon>
        <taxon>Pseudomonadati</taxon>
        <taxon>Pseudomonadota</taxon>
        <taxon>Betaproteobacteria</taxon>
        <taxon>Burkholderiales</taxon>
        <taxon>Sphaerotilaceae</taxon>
        <taxon>Piscinibacter</taxon>
    </lineage>
</organism>
<keyword evidence="2" id="KW-0732">Signal</keyword>
<gene>
    <name evidence="4" type="ORF">RXV79_18980</name>
</gene>
<keyword evidence="5" id="KW-1185">Reference proteome</keyword>
<sequence length="164" mass="17338">MNKKLIASIATAVLSLGAVSTSQAALNSCDDPLKSGLGQRFCFEKFEDLASGFYTVSFEYQAEKFAGNADKTLSFGFLFDTLEGPSTRGLLSDVTTSPGWNTYSFTTEAGGAGGLLFALRGVPGPNFGMQLQNVQVTPVPEPGTYAMLLAGLGALAFVGRRRKM</sequence>
<dbReference type="Pfam" id="PF07589">
    <property type="entry name" value="PEP-CTERM"/>
    <property type="match status" value="1"/>
</dbReference>
<accession>A0ABZ0CR66</accession>
<reference evidence="4 5" key="1">
    <citation type="submission" date="2023-10" db="EMBL/GenBank/DDBJ databases">
        <title>Bacteria for the degradation of biodegradable plastic PBAT(Polybutylene adipate terephthalate).</title>
        <authorList>
            <person name="Weon H.-Y."/>
            <person name="Yeon J."/>
        </authorList>
    </citation>
    <scope>NUCLEOTIDE SEQUENCE [LARGE SCALE GENOMIC DNA]</scope>
    <source>
        <strain evidence="4 5">SBD 7-3</strain>
    </source>
</reference>
<name>A0ABZ0CR66_9BURK</name>
<keyword evidence="1" id="KW-1133">Transmembrane helix</keyword>
<keyword evidence="1" id="KW-0472">Membrane</keyword>
<proteinExistence type="predicted"/>
<feature type="signal peptide" evidence="2">
    <location>
        <begin position="1"/>
        <end position="24"/>
    </location>
</feature>
<evidence type="ECO:0000259" key="3">
    <source>
        <dbReference type="Pfam" id="PF07589"/>
    </source>
</evidence>
<feature type="transmembrane region" description="Helical" evidence="1">
    <location>
        <begin position="142"/>
        <end position="159"/>
    </location>
</feature>
<evidence type="ECO:0000256" key="1">
    <source>
        <dbReference type="SAM" id="Phobius"/>
    </source>
</evidence>
<dbReference type="Proteomes" id="UP001303946">
    <property type="component" value="Chromosome"/>
</dbReference>